<dbReference type="GO" id="GO:0016829">
    <property type="term" value="F:lyase activity"/>
    <property type="evidence" value="ECO:0007669"/>
    <property type="project" value="UniProtKB-KW"/>
</dbReference>
<dbReference type="CDD" id="cd20298">
    <property type="entry name" value="cupin_UAH"/>
    <property type="match status" value="1"/>
</dbReference>
<evidence type="ECO:0000256" key="3">
    <source>
        <dbReference type="ARBA" id="ARBA00023239"/>
    </source>
</evidence>
<dbReference type="RefSeq" id="WP_210221350.1">
    <property type="nucleotide sequence ID" value="NZ_CP072801.1"/>
</dbReference>
<name>A0ABX7WTC8_9GAMM</name>
<dbReference type="PANTHER" id="PTHR21221">
    <property type="entry name" value="UREIDOGLYCOLATE HYDROLASE"/>
    <property type="match status" value="1"/>
</dbReference>
<dbReference type="PANTHER" id="PTHR21221:SF1">
    <property type="entry name" value="UREIDOGLYCOLATE LYASE"/>
    <property type="match status" value="1"/>
</dbReference>
<evidence type="ECO:0000256" key="1">
    <source>
        <dbReference type="ARBA" id="ARBA00011738"/>
    </source>
</evidence>
<evidence type="ECO:0000313" key="6">
    <source>
        <dbReference type="Proteomes" id="UP000672039"/>
    </source>
</evidence>
<dbReference type="InterPro" id="IPR007247">
    <property type="entry name" value="Ureidogly_lyase"/>
</dbReference>
<sequence length="170" mass="19090">MSLILTPEPLSAAAFAPFGDVIEVADGCNHYAINYGRTERYHDLAALDVLENAGKPTVSIFRSQPAQFPLRVEVMERHPLSSQAFIAMQRKPFLILVAPAGEQPQLAQLRLFEVGAEQGVNYHRGVWHHYQFSLDEVRDFICIDRSGGHGANCDEYRFTEAVYLQRSPSI</sequence>
<keyword evidence="3 5" id="KW-0456">Lyase</keyword>
<accession>A0ABX7WTC8</accession>
<reference evidence="5 6" key="1">
    <citation type="submission" date="2021-04" db="EMBL/GenBank/DDBJ databases">
        <title>Genomics, taxonomy and metabolism of representatives of sulfur bacteria of the genus Thiothrix: Thiothrix fructosivorans QT, Thiothrix unzii A1T and three new species, Thiothrix subterranea sp. nov., Thiothrix litoralis sp. nov. and 'Candidatus Thiothrix anitrata' sp. nov.</title>
        <authorList>
            <person name="Ravin N.V."/>
            <person name="Smolyakov D."/>
            <person name="Rudenko T.S."/>
            <person name="Mardanov A.V."/>
            <person name="Beletsky A.V."/>
            <person name="Markov N.D."/>
            <person name="Fomenkov A.I."/>
            <person name="Roberts R.J."/>
            <person name="Karnachuk O.V."/>
            <person name="Novikov A."/>
            <person name="Grabovich M.Y."/>
        </authorList>
    </citation>
    <scope>NUCLEOTIDE SEQUENCE [LARGE SCALE GENOMIC DNA]</scope>
    <source>
        <strain evidence="5 6">AS</strain>
    </source>
</reference>
<dbReference type="Proteomes" id="UP000672039">
    <property type="component" value="Chromosome"/>
</dbReference>
<dbReference type="Gene3D" id="2.60.120.480">
    <property type="entry name" value="Ureidoglycolate hydrolase"/>
    <property type="match status" value="1"/>
</dbReference>
<proteinExistence type="predicted"/>
<dbReference type="EMBL" id="CP072801">
    <property type="protein sequence ID" value="QTR44909.1"/>
    <property type="molecule type" value="Genomic_DNA"/>
</dbReference>
<comment type="subunit">
    <text evidence="1">Homodimer.</text>
</comment>
<dbReference type="NCBIfam" id="NF009932">
    <property type="entry name" value="PRK13395.1"/>
    <property type="match status" value="1"/>
</dbReference>
<organism evidence="5 6">
    <name type="scientific">Thiothrix litoralis</name>
    <dbReference type="NCBI Taxonomy" id="2891210"/>
    <lineage>
        <taxon>Bacteria</taxon>
        <taxon>Pseudomonadati</taxon>
        <taxon>Pseudomonadota</taxon>
        <taxon>Gammaproteobacteria</taxon>
        <taxon>Thiotrichales</taxon>
        <taxon>Thiotrichaceae</taxon>
        <taxon>Thiothrix</taxon>
    </lineage>
</organism>
<dbReference type="Pfam" id="PF04115">
    <property type="entry name" value="Ureidogly_lyase"/>
    <property type="match status" value="1"/>
</dbReference>
<evidence type="ECO:0000256" key="2">
    <source>
        <dbReference type="ARBA" id="ARBA00022631"/>
    </source>
</evidence>
<keyword evidence="6" id="KW-1185">Reference proteome</keyword>
<evidence type="ECO:0000256" key="4">
    <source>
        <dbReference type="ARBA" id="ARBA00047684"/>
    </source>
</evidence>
<evidence type="ECO:0000313" key="5">
    <source>
        <dbReference type="EMBL" id="QTR44909.1"/>
    </source>
</evidence>
<dbReference type="InterPro" id="IPR024060">
    <property type="entry name" value="Ureidoglycolate_lyase_dom_sf"/>
</dbReference>
<dbReference type="InterPro" id="IPR011051">
    <property type="entry name" value="RmlC_Cupin_sf"/>
</dbReference>
<dbReference type="InterPro" id="IPR047233">
    <property type="entry name" value="UAH_cupin"/>
</dbReference>
<protein>
    <submittedName>
        <fullName evidence="5">Ureidoglycolate lyase</fullName>
    </submittedName>
</protein>
<gene>
    <name evidence="5" type="ORF">J9253_12895</name>
</gene>
<dbReference type="SUPFAM" id="SSF51182">
    <property type="entry name" value="RmlC-like cupins"/>
    <property type="match status" value="1"/>
</dbReference>
<dbReference type="PIRSF" id="PIRSF017306">
    <property type="entry name" value="Ureidogly_hydro"/>
    <property type="match status" value="1"/>
</dbReference>
<comment type="catalytic activity">
    <reaction evidence="4">
        <text>(S)-ureidoglycolate = urea + glyoxylate</text>
        <dbReference type="Rhea" id="RHEA:11304"/>
        <dbReference type="ChEBI" id="CHEBI:16199"/>
        <dbReference type="ChEBI" id="CHEBI:36655"/>
        <dbReference type="ChEBI" id="CHEBI:57296"/>
        <dbReference type="EC" id="4.3.2.3"/>
    </reaction>
</comment>
<keyword evidence="2" id="KW-0659">Purine metabolism</keyword>